<proteinExistence type="predicted"/>
<evidence type="ECO:0000256" key="1">
    <source>
        <dbReference type="SAM" id="Phobius"/>
    </source>
</evidence>
<accession>A0A9E7RW58</accession>
<keyword evidence="1" id="KW-0472">Membrane</keyword>
<dbReference type="GeneID" id="75107311"/>
<keyword evidence="1" id="KW-1133">Transmembrane helix</keyword>
<name>A0A9E7RW58_METWO</name>
<feature type="domain" description="Zinc-ribbon" evidence="2">
    <location>
        <begin position="3"/>
        <end position="23"/>
    </location>
</feature>
<dbReference type="Pfam" id="PF13240">
    <property type="entry name" value="Zn_Ribbon_1"/>
    <property type="match status" value="1"/>
</dbReference>
<reference evidence="3" key="1">
    <citation type="submission" date="2022-09" db="EMBL/GenBank/DDBJ databases">
        <title>Characterization of three MwoI isoschizomers from sequenced genome and metagenomes.</title>
        <authorList>
            <person name="Fomenkov A."/>
            <person name="Xu S.Y."/>
            <person name="Roberts R.J."/>
        </authorList>
    </citation>
    <scope>NUCLEOTIDE SEQUENCE</scope>
    <source>
        <strain evidence="3">DSM 2970</strain>
    </source>
</reference>
<gene>
    <name evidence="3" type="ORF">N5910_08625</name>
</gene>
<dbReference type="EMBL" id="CP104550">
    <property type="protein sequence ID" value="UXH31589.1"/>
    <property type="molecule type" value="Genomic_DNA"/>
</dbReference>
<evidence type="ECO:0000259" key="2">
    <source>
        <dbReference type="Pfam" id="PF13240"/>
    </source>
</evidence>
<keyword evidence="1" id="KW-0812">Transmembrane</keyword>
<dbReference type="InterPro" id="IPR026870">
    <property type="entry name" value="Zinc_ribbon_dom"/>
</dbReference>
<feature type="transmembrane region" description="Helical" evidence="1">
    <location>
        <begin position="72"/>
        <end position="103"/>
    </location>
</feature>
<sequence length="132" mass="14419">MVFCPECGERNREGSKFCRNCGALIEEKPLKSRFISGDKFSDTRGALEKKEYHRAPHEGKEGFDWGTVVSGALLLVILMLILGRIMGFTGVLIATSISIIYVISSARRKASVPALIIMTLMSAAAISAYFSV</sequence>
<evidence type="ECO:0000313" key="3">
    <source>
        <dbReference type="EMBL" id="UXH31589.1"/>
    </source>
</evidence>
<feature type="transmembrane region" description="Helical" evidence="1">
    <location>
        <begin position="110"/>
        <end position="130"/>
    </location>
</feature>
<dbReference type="RefSeq" id="WP_261599564.1">
    <property type="nucleotide sequence ID" value="NZ_CP104550.1"/>
</dbReference>
<dbReference type="AlphaFoldDB" id="A0A9E7RW58"/>
<organism evidence="3">
    <name type="scientific">Methanothermobacter wolfeii</name>
    <name type="common">Methanobacterium wolfei</name>
    <dbReference type="NCBI Taxonomy" id="145261"/>
    <lineage>
        <taxon>Archaea</taxon>
        <taxon>Methanobacteriati</taxon>
        <taxon>Methanobacteriota</taxon>
        <taxon>Methanomada group</taxon>
        <taxon>Methanobacteria</taxon>
        <taxon>Methanobacteriales</taxon>
        <taxon>Methanobacteriaceae</taxon>
        <taxon>Methanothermobacter</taxon>
    </lineage>
</organism>
<dbReference type="Proteomes" id="UP001065373">
    <property type="component" value="Chromosome"/>
</dbReference>
<protein>
    <submittedName>
        <fullName evidence="3">Zinc ribbon domain-containing protein</fullName>
    </submittedName>
</protein>